<accession>A0A2C6NCD2</accession>
<name>A0A2C6NCD2_STAAU</name>
<dbReference type="RefSeq" id="WP_000219666.1">
    <property type="nucleotide sequence ID" value="NZ_BDVY01000008.1"/>
</dbReference>
<organism evidence="1">
    <name type="scientific">Staphylococcus aureus</name>
    <dbReference type="NCBI Taxonomy" id="1280"/>
    <lineage>
        <taxon>Bacteria</taxon>
        <taxon>Bacillati</taxon>
        <taxon>Bacillota</taxon>
        <taxon>Bacilli</taxon>
        <taxon>Bacillales</taxon>
        <taxon>Staphylococcaceae</taxon>
        <taxon>Staphylococcus</taxon>
    </lineage>
</organism>
<dbReference type="AlphaFoldDB" id="A0A2C6NCD2"/>
<proteinExistence type="predicted"/>
<protein>
    <submittedName>
        <fullName evidence="1">Uncharacterized protein</fullName>
    </submittedName>
</protein>
<reference evidence="1" key="1">
    <citation type="journal article" date="2015" name="J. Infect. Dis.">
        <title>Parallel Epidemics of Community-Associated Methicillin-Resistant Staphylococcus aureus USA300 Infection in North and South America.</title>
        <authorList>
            <person name="Planet P.J."/>
            <person name="Diaz L."/>
            <person name="Kolokotronis S.O."/>
            <person name="Narechania A."/>
            <person name="Reyes J."/>
            <person name="Xing G."/>
            <person name="Rincon S."/>
            <person name="Smith H."/>
            <person name="Panesso D."/>
            <person name="Ryan C."/>
            <person name="Smith D.P."/>
            <person name="Guzman M."/>
            <person name="Zurita J."/>
            <person name="Sebra R."/>
            <person name="Deikus G."/>
            <person name="Nolan R.L."/>
            <person name="Tenover F.C."/>
            <person name="Weinstock G.M."/>
            <person name="Robinson D.A."/>
            <person name="Arias C.A."/>
        </authorList>
    </citation>
    <scope>NUCLEOTIDE SEQUENCE</scope>
    <source>
        <strain evidence="1">M121</strain>
    </source>
</reference>
<gene>
    <name evidence="1" type="ORF">EP54_14450</name>
</gene>
<evidence type="ECO:0000313" key="1">
    <source>
        <dbReference type="EMBL" id="KMR55173.1"/>
    </source>
</evidence>
<dbReference type="EMBL" id="LALQ01000093">
    <property type="protein sequence ID" value="KMR55173.1"/>
    <property type="molecule type" value="Genomic_DNA"/>
</dbReference>
<sequence length="106" mass="12640">MTWFEEYVKPSVEWERKAEQAVLSDDEVKTITEYRKKYNNPHIYMSAQNRNYLVEYLDRHTGDIVLHNLKLKKSSRRRVHQYLMVGQIVVPGEPKGTIYEASLIIR</sequence>
<comment type="caution">
    <text evidence="1">The sequence shown here is derived from an EMBL/GenBank/DDBJ whole genome shotgun (WGS) entry which is preliminary data.</text>
</comment>